<name>A0A1V6S3X3_9EURO</name>
<keyword evidence="1" id="KW-0732">Signal</keyword>
<dbReference type="AlphaFoldDB" id="A0A1V6S3X3"/>
<proteinExistence type="predicted"/>
<evidence type="ECO:0000313" key="3">
    <source>
        <dbReference type="Proteomes" id="UP000191518"/>
    </source>
</evidence>
<evidence type="ECO:0000256" key="1">
    <source>
        <dbReference type="SAM" id="SignalP"/>
    </source>
</evidence>
<feature type="chain" id="PRO_5012822373" description="Invertebrate defensins family profile domain-containing protein" evidence="1">
    <location>
        <begin position="20"/>
        <end position="61"/>
    </location>
</feature>
<comment type="caution">
    <text evidence="2">The sequence shown here is derived from an EMBL/GenBank/DDBJ whole genome shotgun (WGS) entry which is preliminary data.</text>
</comment>
<reference evidence="3" key="1">
    <citation type="journal article" date="2017" name="Nat. Microbiol.">
        <title>Global analysis of biosynthetic gene clusters reveals vast potential of secondary metabolite production in Penicillium species.</title>
        <authorList>
            <person name="Nielsen J.C."/>
            <person name="Grijseels S."/>
            <person name="Prigent S."/>
            <person name="Ji B."/>
            <person name="Dainat J."/>
            <person name="Nielsen K.F."/>
            <person name="Frisvad J.C."/>
            <person name="Workman M."/>
            <person name="Nielsen J."/>
        </authorList>
    </citation>
    <scope>NUCLEOTIDE SEQUENCE [LARGE SCALE GENOMIC DNA]</scope>
    <source>
        <strain evidence="3">IBT 29486</strain>
    </source>
</reference>
<dbReference type="Proteomes" id="UP000191518">
    <property type="component" value="Unassembled WGS sequence"/>
</dbReference>
<protein>
    <recommendedName>
        <fullName evidence="4">Invertebrate defensins family profile domain-containing protein</fullName>
    </recommendedName>
</protein>
<dbReference type="EMBL" id="MDYP01000009">
    <property type="protein sequence ID" value="OQE08558.1"/>
    <property type="molecule type" value="Genomic_DNA"/>
</dbReference>
<evidence type="ECO:0000313" key="2">
    <source>
        <dbReference type="EMBL" id="OQE08558.1"/>
    </source>
</evidence>
<sequence length="61" mass="6499">MKAFYLIIAILPFFTISLAAPNPLTDVADSAEVCCARVNNGYCGKKKASGSSWCCGKGCEY</sequence>
<accession>A0A1V6S3X3</accession>
<keyword evidence="3" id="KW-1185">Reference proteome</keyword>
<evidence type="ECO:0008006" key="4">
    <source>
        <dbReference type="Google" id="ProtNLM"/>
    </source>
</evidence>
<gene>
    <name evidence="2" type="ORF">PENVUL_c009G08972</name>
</gene>
<organism evidence="2 3">
    <name type="scientific">Penicillium vulpinum</name>
    <dbReference type="NCBI Taxonomy" id="29845"/>
    <lineage>
        <taxon>Eukaryota</taxon>
        <taxon>Fungi</taxon>
        <taxon>Dikarya</taxon>
        <taxon>Ascomycota</taxon>
        <taxon>Pezizomycotina</taxon>
        <taxon>Eurotiomycetes</taxon>
        <taxon>Eurotiomycetidae</taxon>
        <taxon>Eurotiales</taxon>
        <taxon>Aspergillaceae</taxon>
        <taxon>Penicillium</taxon>
    </lineage>
</organism>
<feature type="signal peptide" evidence="1">
    <location>
        <begin position="1"/>
        <end position="19"/>
    </location>
</feature>